<dbReference type="CDD" id="cd00761">
    <property type="entry name" value="Glyco_tranf_GTA_type"/>
    <property type="match status" value="1"/>
</dbReference>
<dbReference type="InterPro" id="IPR029044">
    <property type="entry name" value="Nucleotide-diphossugar_trans"/>
</dbReference>
<dbReference type="PANTHER" id="PTHR22916">
    <property type="entry name" value="GLYCOSYLTRANSFERASE"/>
    <property type="match status" value="1"/>
</dbReference>
<organism evidence="4 5">
    <name type="scientific">Enterocloster lavalensis</name>
    <dbReference type="NCBI Taxonomy" id="460384"/>
    <lineage>
        <taxon>Bacteria</taxon>
        <taxon>Bacillati</taxon>
        <taxon>Bacillota</taxon>
        <taxon>Clostridia</taxon>
        <taxon>Lachnospirales</taxon>
        <taxon>Lachnospiraceae</taxon>
        <taxon>Enterocloster</taxon>
    </lineage>
</organism>
<evidence type="ECO:0000313" key="5">
    <source>
        <dbReference type="Proteomes" id="UP000198508"/>
    </source>
</evidence>
<name>A0A1I0K9I6_9FIRM</name>
<feature type="domain" description="Glycosyltransferase 2-like" evidence="3">
    <location>
        <begin position="7"/>
        <end position="115"/>
    </location>
</feature>
<keyword evidence="1" id="KW-0328">Glycosyltransferase</keyword>
<dbReference type="InterPro" id="IPR001173">
    <property type="entry name" value="Glyco_trans_2-like"/>
</dbReference>
<gene>
    <name evidence="4" type="ORF">SAMN05216313_15114</name>
</gene>
<proteinExistence type="predicted"/>
<dbReference type="GO" id="GO:0016757">
    <property type="term" value="F:glycosyltransferase activity"/>
    <property type="evidence" value="ECO:0007669"/>
    <property type="project" value="UniProtKB-KW"/>
</dbReference>
<reference evidence="5" key="1">
    <citation type="submission" date="2016-10" db="EMBL/GenBank/DDBJ databases">
        <authorList>
            <person name="Varghese N."/>
            <person name="Submissions S."/>
        </authorList>
    </citation>
    <scope>NUCLEOTIDE SEQUENCE [LARGE SCALE GENOMIC DNA]</scope>
    <source>
        <strain evidence="5">NLAE-zl-G277</strain>
    </source>
</reference>
<dbReference type="STRING" id="460384.SAMN05216313_15114"/>
<dbReference type="EMBL" id="FOIM01000051">
    <property type="protein sequence ID" value="SEU19684.1"/>
    <property type="molecule type" value="Genomic_DNA"/>
</dbReference>
<sequence length="416" mass="48350">MEGPLVSVIIPVFNTASFLPECLDSIINQTYQNLEIICVDDGSTDNSINIINKYLSLDSRLILIQQKNSGQAAARNRALNIAKGKYISFVDSDDILDVNTFKSVLKIFNKEKAEIDAVIYNMEMFLPSGESFPCFTGPLYPSKSGLIKSYENDCCINITNAAPCIFKRSSINFLFKEGMIYEDWVFMVEFFSHKPIIYWLNIPFYKYRRDFKKSTTSNISKRCLDMFKAYELSCKILDNSNLKKPFSYINDFKILNEGIGFLEARLLECQYNSVLEEFIKRLNAISNSFPDAYYYSLTTFMNNMRKTYLDILRKQSDSNMNGDDNIRQIYNHLKLLQIKNIYKARVEKVVKFPYRILRSYAKKSVYMISPAYRMATYNNYLLNSIISSNNSKMHELQVSILDLQKCKDYLDNTHEI</sequence>
<evidence type="ECO:0000259" key="3">
    <source>
        <dbReference type="Pfam" id="PF00535"/>
    </source>
</evidence>
<dbReference type="SUPFAM" id="SSF53448">
    <property type="entry name" value="Nucleotide-diphospho-sugar transferases"/>
    <property type="match status" value="1"/>
</dbReference>
<dbReference type="Proteomes" id="UP000198508">
    <property type="component" value="Unassembled WGS sequence"/>
</dbReference>
<evidence type="ECO:0000256" key="1">
    <source>
        <dbReference type="ARBA" id="ARBA00022676"/>
    </source>
</evidence>
<dbReference type="Pfam" id="PF00535">
    <property type="entry name" value="Glycos_transf_2"/>
    <property type="match status" value="1"/>
</dbReference>
<accession>A0A1I0K9I6</accession>
<evidence type="ECO:0000256" key="2">
    <source>
        <dbReference type="ARBA" id="ARBA00022679"/>
    </source>
</evidence>
<dbReference type="Gene3D" id="3.90.550.10">
    <property type="entry name" value="Spore Coat Polysaccharide Biosynthesis Protein SpsA, Chain A"/>
    <property type="match status" value="1"/>
</dbReference>
<dbReference type="RefSeq" id="WP_092371493.1">
    <property type="nucleotide sequence ID" value="NZ_FOIM01000051.1"/>
</dbReference>
<keyword evidence="5" id="KW-1185">Reference proteome</keyword>
<protein>
    <submittedName>
        <fullName evidence="4">Glycosyl transferase family 2</fullName>
    </submittedName>
</protein>
<evidence type="ECO:0000313" key="4">
    <source>
        <dbReference type="EMBL" id="SEU19684.1"/>
    </source>
</evidence>
<dbReference type="AlphaFoldDB" id="A0A1I0K9I6"/>
<dbReference type="PANTHER" id="PTHR22916:SF51">
    <property type="entry name" value="GLYCOSYLTRANSFERASE EPSH-RELATED"/>
    <property type="match status" value="1"/>
</dbReference>
<keyword evidence="2 4" id="KW-0808">Transferase</keyword>